<organism evidence="1 2">
    <name type="scientific">Penaeus vannamei</name>
    <name type="common">Whiteleg shrimp</name>
    <name type="synonym">Litopenaeus vannamei</name>
    <dbReference type="NCBI Taxonomy" id="6689"/>
    <lineage>
        <taxon>Eukaryota</taxon>
        <taxon>Metazoa</taxon>
        <taxon>Ecdysozoa</taxon>
        <taxon>Arthropoda</taxon>
        <taxon>Crustacea</taxon>
        <taxon>Multicrustacea</taxon>
        <taxon>Malacostraca</taxon>
        <taxon>Eumalacostraca</taxon>
        <taxon>Eucarida</taxon>
        <taxon>Decapoda</taxon>
        <taxon>Dendrobranchiata</taxon>
        <taxon>Penaeoidea</taxon>
        <taxon>Penaeidae</taxon>
        <taxon>Penaeus</taxon>
    </lineage>
</organism>
<name>A0A423T974_PENVA</name>
<accession>A0A423T974</accession>
<dbReference type="Proteomes" id="UP000283509">
    <property type="component" value="Unassembled WGS sequence"/>
</dbReference>
<feature type="non-terminal residue" evidence="1">
    <location>
        <position position="1"/>
    </location>
</feature>
<evidence type="ECO:0000313" key="2">
    <source>
        <dbReference type="Proteomes" id="UP000283509"/>
    </source>
</evidence>
<sequence length="197" mass="21009">SCPSYVIHLLHFLSLPLPPLLIRPNLLHLHSHRPVPPCPPPPFGLGFCHPFPTLSSSYVPHSNTNTTPVAEVARPSSRTTTDDFSIRQYMEALRAASETDWAGVLESSGMGGANGVVLNDRLMTEASLGVISQLSSLGSLSTLGSISTILAAQQQETPTVKVEHSYSLASERSEADSSLSGEAISSLKVVLFFSLSN</sequence>
<evidence type="ECO:0000313" key="1">
    <source>
        <dbReference type="EMBL" id="ROT72997.1"/>
    </source>
</evidence>
<reference evidence="1 2" key="1">
    <citation type="submission" date="2018-04" db="EMBL/GenBank/DDBJ databases">
        <authorList>
            <person name="Zhang X."/>
            <person name="Yuan J."/>
            <person name="Li F."/>
            <person name="Xiang J."/>
        </authorList>
    </citation>
    <scope>NUCLEOTIDE SEQUENCE [LARGE SCALE GENOMIC DNA]</scope>
    <source>
        <tissue evidence="1">Muscle</tissue>
    </source>
</reference>
<proteinExistence type="predicted"/>
<comment type="caution">
    <text evidence="1">The sequence shown here is derived from an EMBL/GenBank/DDBJ whole genome shotgun (WGS) entry which is preliminary data.</text>
</comment>
<dbReference type="EMBL" id="QCYY01002080">
    <property type="protein sequence ID" value="ROT72997.1"/>
    <property type="molecule type" value="Genomic_DNA"/>
</dbReference>
<reference evidence="1 2" key="2">
    <citation type="submission" date="2019-01" db="EMBL/GenBank/DDBJ databases">
        <title>The decoding of complex shrimp genome reveals the adaptation for benthos swimmer, frequently molting mechanism and breeding impact on genome.</title>
        <authorList>
            <person name="Sun Y."/>
            <person name="Gao Y."/>
            <person name="Yu Y."/>
        </authorList>
    </citation>
    <scope>NUCLEOTIDE SEQUENCE [LARGE SCALE GENOMIC DNA]</scope>
    <source>
        <tissue evidence="1">Muscle</tissue>
    </source>
</reference>
<gene>
    <name evidence="1" type="ORF">C7M84_008558</name>
</gene>
<protein>
    <submittedName>
        <fullName evidence="1">Uncharacterized protein</fullName>
    </submittedName>
</protein>
<keyword evidence="2" id="KW-1185">Reference proteome</keyword>
<dbReference type="AlphaFoldDB" id="A0A423T974"/>